<accession>M7SPE6</accession>
<feature type="compositionally biased region" description="Basic and acidic residues" evidence="1">
    <location>
        <begin position="411"/>
        <end position="421"/>
    </location>
</feature>
<dbReference type="EMBL" id="KB706262">
    <property type="protein sequence ID" value="EMR68314.1"/>
    <property type="molecule type" value="Genomic_DNA"/>
</dbReference>
<dbReference type="eggNOG" id="ENOG502T3R1">
    <property type="taxonomic scope" value="Eukaryota"/>
</dbReference>
<feature type="region of interest" description="Disordered" evidence="1">
    <location>
        <begin position="381"/>
        <end position="488"/>
    </location>
</feature>
<dbReference type="AlphaFoldDB" id="M7SPE6"/>
<reference evidence="3" key="1">
    <citation type="journal article" date="2013" name="Genome Announc.">
        <title>Draft genome sequence of the grapevine dieback fungus Eutypa lata UCR-EL1.</title>
        <authorList>
            <person name="Blanco-Ulate B."/>
            <person name="Rolshausen P.E."/>
            <person name="Cantu D."/>
        </authorList>
    </citation>
    <scope>NUCLEOTIDE SEQUENCE [LARGE SCALE GENOMIC DNA]</scope>
    <source>
        <strain evidence="3">UCR-EL1</strain>
    </source>
</reference>
<gene>
    <name evidence="2" type="ORF">UCREL1_4676</name>
</gene>
<feature type="compositionally biased region" description="Acidic residues" evidence="1">
    <location>
        <begin position="394"/>
        <end position="404"/>
    </location>
</feature>
<feature type="compositionally biased region" description="Basic residues" evidence="1">
    <location>
        <begin position="466"/>
        <end position="477"/>
    </location>
</feature>
<dbReference type="KEGG" id="ela:UCREL1_4676"/>
<dbReference type="Proteomes" id="UP000012174">
    <property type="component" value="Unassembled WGS sequence"/>
</dbReference>
<keyword evidence="3" id="KW-1185">Reference proteome</keyword>
<sequence>MLDGTDDKAANQYTVSVILWGGEKADNDPSGHVAVAIHQTTSQPTTCSLHHARCPDQVRFIYESRPEQIFDADPAPRGRCNIRTDLNEEDVRLANAVLARFGADEAQLPYFGAGNCHNWTAGAVGALEKAGLAVPGDGELWAHMIGKGPRAMERSWCSEAGREWVPCDRFSQARPDVVDARWDDDGRGVNRADVLGTEFTDPIGRCDILSFSSILQSYSLYLAMPATVLTESAASKQAKADWRNVPKKKRQQEISYQGVDGNSKLGKIAKPFTKKARRIITKKTEKLIKRRNAIDLELLSEIQKKRLSPNDWLPREKLLRRQAALEKREERHIRRRTRKLAEVERLYRWDPSAERAVDYDLIRYLLWKFKRHLGPLIEYHHKRDSNDDSSSSDSDSDSDSDSEWGDISNSEDVKGGPKDESTQIPSKKRGREETEHHASKKRSKAGRTSEEGIASTSTKSSEKSSKNTKRKDKKKKKSEADMGQASDN</sequence>
<dbReference type="HOGENOM" id="CLU_559011_0_0_1"/>
<dbReference type="OrthoDB" id="4412761at2759"/>
<name>M7SPE6_EUTLA</name>
<evidence type="ECO:0000256" key="1">
    <source>
        <dbReference type="SAM" id="MobiDB-lite"/>
    </source>
</evidence>
<proteinExistence type="predicted"/>
<evidence type="ECO:0000313" key="2">
    <source>
        <dbReference type="EMBL" id="EMR68314.1"/>
    </source>
</evidence>
<protein>
    <submittedName>
        <fullName evidence="2">Uncharacterized protein</fullName>
    </submittedName>
</protein>
<evidence type="ECO:0000313" key="3">
    <source>
        <dbReference type="Proteomes" id="UP000012174"/>
    </source>
</evidence>
<organism evidence="2 3">
    <name type="scientific">Eutypa lata (strain UCR-EL1)</name>
    <name type="common">Grapevine dieback disease fungus</name>
    <name type="synonym">Eutypa armeniacae</name>
    <dbReference type="NCBI Taxonomy" id="1287681"/>
    <lineage>
        <taxon>Eukaryota</taxon>
        <taxon>Fungi</taxon>
        <taxon>Dikarya</taxon>
        <taxon>Ascomycota</taxon>
        <taxon>Pezizomycotina</taxon>
        <taxon>Sordariomycetes</taxon>
        <taxon>Xylariomycetidae</taxon>
        <taxon>Xylariales</taxon>
        <taxon>Diatrypaceae</taxon>
        <taxon>Eutypa</taxon>
    </lineage>
</organism>